<evidence type="ECO:0000313" key="2">
    <source>
        <dbReference type="Proteomes" id="UP000265520"/>
    </source>
</evidence>
<name>A0A392W1L5_9FABA</name>
<dbReference type="SUPFAM" id="SSF52540">
    <property type="entry name" value="P-loop containing nucleoside triphosphate hydrolases"/>
    <property type="match status" value="1"/>
</dbReference>
<keyword evidence="2" id="KW-1185">Reference proteome</keyword>
<accession>A0A392W1L5</accession>
<dbReference type="EMBL" id="LXQA011319621">
    <property type="protein sequence ID" value="MCI93111.1"/>
    <property type="molecule type" value="Genomic_DNA"/>
</dbReference>
<keyword evidence="1" id="KW-0347">Helicase</keyword>
<organism evidence="1 2">
    <name type="scientific">Trifolium medium</name>
    <dbReference type="NCBI Taxonomy" id="97028"/>
    <lineage>
        <taxon>Eukaryota</taxon>
        <taxon>Viridiplantae</taxon>
        <taxon>Streptophyta</taxon>
        <taxon>Embryophyta</taxon>
        <taxon>Tracheophyta</taxon>
        <taxon>Spermatophyta</taxon>
        <taxon>Magnoliopsida</taxon>
        <taxon>eudicotyledons</taxon>
        <taxon>Gunneridae</taxon>
        <taxon>Pentapetalae</taxon>
        <taxon>rosids</taxon>
        <taxon>fabids</taxon>
        <taxon>Fabales</taxon>
        <taxon>Fabaceae</taxon>
        <taxon>Papilionoideae</taxon>
        <taxon>50 kb inversion clade</taxon>
        <taxon>NPAAA clade</taxon>
        <taxon>Hologalegina</taxon>
        <taxon>IRL clade</taxon>
        <taxon>Trifolieae</taxon>
        <taxon>Trifolium</taxon>
    </lineage>
</organism>
<keyword evidence="1" id="KW-0067">ATP-binding</keyword>
<feature type="non-terminal residue" evidence="1">
    <location>
        <position position="46"/>
    </location>
</feature>
<sequence>MKFPHRVQQYCIPKILEGSNVIGIDEICSGKTAALPILQRLAEHLF</sequence>
<comment type="caution">
    <text evidence="1">The sequence shown here is derived from an EMBL/GenBank/DDBJ whole genome shotgun (WGS) entry which is preliminary data.</text>
</comment>
<reference evidence="1 2" key="1">
    <citation type="journal article" date="2018" name="Front. Plant Sci.">
        <title>Red Clover (Trifolium pratense) and Zigzag Clover (T. medium) - A Picture of Genomic Similarities and Differences.</title>
        <authorList>
            <person name="Dluhosova J."/>
            <person name="Istvanek J."/>
            <person name="Nedelnik J."/>
            <person name="Repkova J."/>
        </authorList>
    </citation>
    <scope>NUCLEOTIDE SEQUENCE [LARGE SCALE GENOMIC DNA]</scope>
    <source>
        <strain evidence="2">cv. 10/8</strain>
        <tissue evidence="1">Leaf</tissue>
    </source>
</reference>
<dbReference type="GO" id="GO:0004386">
    <property type="term" value="F:helicase activity"/>
    <property type="evidence" value="ECO:0007669"/>
    <property type="project" value="UniProtKB-KW"/>
</dbReference>
<dbReference type="Proteomes" id="UP000265520">
    <property type="component" value="Unassembled WGS sequence"/>
</dbReference>
<protein>
    <submittedName>
        <fullName evidence="1">DEAD-box ATP-dependent RNA helicase 36-like</fullName>
    </submittedName>
</protein>
<keyword evidence="1" id="KW-0378">Hydrolase</keyword>
<evidence type="ECO:0000313" key="1">
    <source>
        <dbReference type="EMBL" id="MCI93111.1"/>
    </source>
</evidence>
<dbReference type="Gene3D" id="3.40.50.300">
    <property type="entry name" value="P-loop containing nucleotide triphosphate hydrolases"/>
    <property type="match status" value="1"/>
</dbReference>
<proteinExistence type="predicted"/>
<keyword evidence="1" id="KW-0547">Nucleotide-binding</keyword>
<dbReference type="AlphaFoldDB" id="A0A392W1L5"/>
<dbReference type="InterPro" id="IPR027417">
    <property type="entry name" value="P-loop_NTPase"/>
</dbReference>